<proteinExistence type="predicted"/>
<dbReference type="PROSITE" id="PS51128">
    <property type="entry name" value="ZF_DKSA_2"/>
    <property type="match status" value="1"/>
</dbReference>
<dbReference type="Gene3D" id="1.20.120.910">
    <property type="entry name" value="DksA, coiled-coil domain"/>
    <property type="match status" value="1"/>
</dbReference>
<keyword evidence="4" id="KW-1185">Reference proteome</keyword>
<dbReference type="Proteomes" id="UP000831787">
    <property type="component" value="Chromosome"/>
</dbReference>
<evidence type="ECO:0000313" key="4">
    <source>
        <dbReference type="Proteomes" id="UP000831787"/>
    </source>
</evidence>
<feature type="region of interest" description="Disordered" evidence="2">
    <location>
        <begin position="1"/>
        <end position="63"/>
    </location>
</feature>
<accession>A0ABY4EQ90</accession>
<organism evidence="3 4">
    <name type="scientific">Halobacillus salinarum</name>
    <dbReference type="NCBI Taxonomy" id="2932257"/>
    <lineage>
        <taxon>Bacteria</taxon>
        <taxon>Bacillati</taxon>
        <taxon>Bacillota</taxon>
        <taxon>Bacilli</taxon>
        <taxon>Bacillales</taxon>
        <taxon>Bacillaceae</taxon>
        <taxon>Halobacillus</taxon>
    </lineage>
</organism>
<sequence length="123" mass="14506">MLTEDQIQQFKKRLEKMKEETEEELEDFHSERNHNDFEKDRTGEVSSVADHPGNLGTEQFEQEKDLTFYEQSREHLMEINDALKRIEEGRFGVSEKSGKPIPIERLEVQPTARLLVEEAEERS</sequence>
<reference evidence="3 4" key="1">
    <citation type="submission" date="2022-04" db="EMBL/GenBank/DDBJ databases">
        <title>Halobacillus sp. isolated from saltern.</title>
        <authorList>
            <person name="Won M."/>
            <person name="Lee C.-M."/>
            <person name="Woen H.-Y."/>
            <person name="Kwon S.-W."/>
        </authorList>
    </citation>
    <scope>NUCLEOTIDE SEQUENCE [LARGE SCALE GENOMIC DNA]</scope>
    <source>
        <strain evidence="3 4">SSBR10-3</strain>
    </source>
</reference>
<evidence type="ECO:0000256" key="2">
    <source>
        <dbReference type="SAM" id="MobiDB-lite"/>
    </source>
</evidence>
<dbReference type="InterPro" id="IPR037187">
    <property type="entry name" value="DnaK_N"/>
</dbReference>
<name>A0ABY4EQ90_9BACI</name>
<dbReference type="RefSeq" id="WP_244713086.1">
    <property type="nucleotide sequence ID" value="NZ_CP095073.1"/>
</dbReference>
<evidence type="ECO:0000256" key="1">
    <source>
        <dbReference type="PROSITE-ProRule" id="PRU00510"/>
    </source>
</evidence>
<evidence type="ECO:0008006" key="5">
    <source>
        <dbReference type="Google" id="ProtNLM"/>
    </source>
</evidence>
<feature type="compositionally biased region" description="Basic and acidic residues" evidence="2">
    <location>
        <begin position="27"/>
        <end position="43"/>
    </location>
</feature>
<gene>
    <name evidence="3" type="ORF">MUN89_09240</name>
</gene>
<evidence type="ECO:0000313" key="3">
    <source>
        <dbReference type="EMBL" id="UOQ46077.1"/>
    </source>
</evidence>
<feature type="zinc finger region" description="dksA C4-type" evidence="1">
    <location>
        <begin position="94"/>
        <end position="118"/>
    </location>
</feature>
<protein>
    <recommendedName>
        <fullName evidence="5">DksA C4-type domain-containing protein</fullName>
    </recommendedName>
</protein>
<dbReference type="SUPFAM" id="SSF109635">
    <property type="entry name" value="DnaK suppressor protein DksA, alpha-hairpin domain"/>
    <property type="match status" value="1"/>
</dbReference>
<dbReference type="PANTHER" id="PTHR33823">
    <property type="entry name" value="RNA POLYMERASE-BINDING TRANSCRIPTION FACTOR DKSA-RELATED"/>
    <property type="match status" value="1"/>
</dbReference>
<dbReference type="EMBL" id="CP095073">
    <property type="protein sequence ID" value="UOQ46077.1"/>
    <property type="molecule type" value="Genomic_DNA"/>
</dbReference>
<dbReference type="PANTHER" id="PTHR33823:SF4">
    <property type="entry name" value="GENERAL STRESS PROTEIN 16O"/>
    <property type="match status" value="1"/>
</dbReference>